<protein>
    <submittedName>
        <fullName evidence="8">Recombinase family protein</fullName>
    </submittedName>
</protein>
<evidence type="ECO:0000313" key="9">
    <source>
        <dbReference type="Proteomes" id="UP000282028"/>
    </source>
</evidence>
<dbReference type="OrthoDB" id="9811097at2"/>
<evidence type="ECO:0000256" key="5">
    <source>
        <dbReference type="PROSITE-ProRule" id="PRU10137"/>
    </source>
</evidence>
<keyword evidence="1" id="KW-0229">DNA integration</keyword>
<evidence type="ECO:0000256" key="2">
    <source>
        <dbReference type="ARBA" id="ARBA00023125"/>
    </source>
</evidence>
<dbReference type="PANTHER" id="PTHR30461">
    <property type="entry name" value="DNA-INVERTASE FROM LAMBDOID PROPHAGE"/>
    <property type="match status" value="1"/>
</dbReference>
<dbReference type="PROSITE" id="PS51736">
    <property type="entry name" value="RECOMBINASES_3"/>
    <property type="match status" value="1"/>
</dbReference>
<dbReference type="Gene3D" id="3.90.1750.20">
    <property type="entry name" value="Putative Large Serine Recombinase, Chain B, Domain 2"/>
    <property type="match status" value="1"/>
</dbReference>
<evidence type="ECO:0000259" key="7">
    <source>
        <dbReference type="PROSITE" id="PS51737"/>
    </source>
</evidence>
<proteinExistence type="predicted"/>
<accession>A0A3M8CG93</accession>
<dbReference type="GO" id="GO:0000150">
    <property type="term" value="F:DNA strand exchange activity"/>
    <property type="evidence" value="ECO:0007669"/>
    <property type="project" value="InterPro"/>
</dbReference>
<dbReference type="InterPro" id="IPR050639">
    <property type="entry name" value="SSR_resolvase"/>
</dbReference>
<evidence type="ECO:0000256" key="1">
    <source>
        <dbReference type="ARBA" id="ARBA00022908"/>
    </source>
</evidence>
<dbReference type="InterPro" id="IPR038109">
    <property type="entry name" value="DNA_bind_recomb_sf"/>
</dbReference>
<dbReference type="Proteomes" id="UP000282028">
    <property type="component" value="Unassembled WGS sequence"/>
</dbReference>
<evidence type="ECO:0000313" key="8">
    <source>
        <dbReference type="EMBL" id="RNB74776.1"/>
    </source>
</evidence>
<dbReference type="InterPro" id="IPR011109">
    <property type="entry name" value="DNA_bind_recombinase_dom"/>
</dbReference>
<organism evidence="8 9">
    <name type="scientific">Brevibacillus invocatus</name>
    <dbReference type="NCBI Taxonomy" id="173959"/>
    <lineage>
        <taxon>Bacteria</taxon>
        <taxon>Bacillati</taxon>
        <taxon>Bacillota</taxon>
        <taxon>Bacilli</taxon>
        <taxon>Bacillales</taxon>
        <taxon>Paenibacillaceae</taxon>
        <taxon>Brevibacillus</taxon>
    </lineage>
</organism>
<dbReference type="InterPro" id="IPR006119">
    <property type="entry name" value="Resolv_N"/>
</dbReference>
<dbReference type="GO" id="GO:0003677">
    <property type="term" value="F:DNA binding"/>
    <property type="evidence" value="ECO:0007669"/>
    <property type="project" value="UniProtKB-KW"/>
</dbReference>
<dbReference type="PROSITE" id="PS51737">
    <property type="entry name" value="RECOMBINASE_DNA_BIND"/>
    <property type="match status" value="1"/>
</dbReference>
<keyword evidence="3" id="KW-0233">DNA recombination</keyword>
<gene>
    <name evidence="8" type="ORF">EDM52_08580</name>
</gene>
<dbReference type="CDD" id="cd03768">
    <property type="entry name" value="SR_ResInv"/>
    <property type="match status" value="1"/>
</dbReference>
<dbReference type="InterPro" id="IPR025827">
    <property type="entry name" value="Zn_ribbon_recom_dom"/>
</dbReference>
<dbReference type="PANTHER" id="PTHR30461:SF23">
    <property type="entry name" value="DNA RECOMBINASE-RELATED"/>
    <property type="match status" value="1"/>
</dbReference>
<evidence type="ECO:0000259" key="6">
    <source>
        <dbReference type="PROSITE" id="PS51736"/>
    </source>
</evidence>
<comment type="caution">
    <text evidence="8">The sequence shown here is derived from an EMBL/GenBank/DDBJ whole genome shotgun (WGS) entry which is preliminary data.</text>
</comment>
<dbReference type="InterPro" id="IPR036162">
    <property type="entry name" value="Resolvase-like_N_sf"/>
</dbReference>
<dbReference type="EMBL" id="RHHR01000013">
    <property type="protein sequence ID" value="RNB74776.1"/>
    <property type="molecule type" value="Genomic_DNA"/>
</dbReference>
<keyword evidence="2" id="KW-0238">DNA-binding</keyword>
<feature type="active site" description="O-(5'-phospho-DNA)-serine intermediate" evidence="4 5">
    <location>
        <position position="10"/>
    </location>
</feature>
<evidence type="ECO:0000256" key="4">
    <source>
        <dbReference type="PIRSR" id="PIRSR606118-50"/>
    </source>
</evidence>
<dbReference type="GO" id="GO:0015074">
    <property type="term" value="P:DNA integration"/>
    <property type="evidence" value="ECO:0007669"/>
    <property type="project" value="UniProtKB-KW"/>
</dbReference>
<dbReference type="SMART" id="SM00857">
    <property type="entry name" value="Resolvase"/>
    <property type="match status" value="1"/>
</dbReference>
<dbReference type="PROSITE" id="PS00397">
    <property type="entry name" value="RECOMBINASES_1"/>
    <property type="match status" value="1"/>
</dbReference>
<dbReference type="Pfam" id="PF13408">
    <property type="entry name" value="Zn_ribbon_recom"/>
    <property type="match status" value="1"/>
</dbReference>
<dbReference type="SUPFAM" id="SSF53041">
    <property type="entry name" value="Resolvase-like"/>
    <property type="match status" value="1"/>
</dbReference>
<dbReference type="Pfam" id="PF00239">
    <property type="entry name" value="Resolvase"/>
    <property type="match status" value="1"/>
</dbReference>
<dbReference type="Pfam" id="PF07508">
    <property type="entry name" value="Recombinase"/>
    <property type="match status" value="1"/>
</dbReference>
<reference evidence="8 9" key="1">
    <citation type="submission" date="2018-10" db="EMBL/GenBank/DDBJ databases">
        <title>Phylogenomics of Brevibacillus.</title>
        <authorList>
            <person name="Dunlap C."/>
        </authorList>
    </citation>
    <scope>NUCLEOTIDE SEQUENCE [LARGE SCALE GENOMIC DNA]</scope>
    <source>
        <strain evidence="8 9">JCM 12215</strain>
    </source>
</reference>
<feature type="domain" description="Recombinase" evidence="7">
    <location>
        <begin position="157"/>
        <end position="274"/>
    </location>
</feature>
<keyword evidence="9" id="KW-1185">Reference proteome</keyword>
<dbReference type="AlphaFoldDB" id="A0A3M8CG93"/>
<dbReference type="InterPro" id="IPR006118">
    <property type="entry name" value="Recombinase_CS"/>
</dbReference>
<name>A0A3M8CG93_9BACL</name>
<evidence type="ECO:0000256" key="3">
    <source>
        <dbReference type="ARBA" id="ARBA00023172"/>
    </source>
</evidence>
<dbReference type="Gene3D" id="3.40.50.1390">
    <property type="entry name" value="Resolvase, N-terminal catalytic domain"/>
    <property type="match status" value="1"/>
</dbReference>
<feature type="domain" description="Resolvase/invertase-type recombinase catalytic" evidence="6">
    <location>
        <begin position="2"/>
        <end position="149"/>
    </location>
</feature>
<sequence>MRTAVYIRVSTEDQAREGFSIAAQRDRLLAYIHSQNWVLTDMYVDEGVSAKDLNRPELGRLLADVAQKKMDVVLVYRLDRLTRSVLDLYQLLQEFEIYGVHFKSSTEVYDTTTAIGRLFITLVAALAQWERENLAERVKMGMGQMVRERKRPGGPAPYGYDLCNGQLQLRPKEADIVRHMFERYVNGKSPRQIADEANAQGSRGKNGACWSSSAVLRLLKNPVYYGALRWNYTHTLPRTKQTNDYFLEPAVHPAIIDEATFVRAQERMKLRGSQHPRVLASSFLFSGILYCSICQAEMRGKYTHSQGKNGTAYTHTYYTCSGKSSGKCRAASIREDRLEQAVVRLLQSYRVQASVVLQECFGSSQQKKAMQIQSGLDTKWEERKKRWEDAYEAGVLSLTDLRVKLLELDQRQRQASLAQSLQTSTADEQNVEILLDWEKIWSHATREQRRQLATSLIQRMEAEACRDSPAGIKRFVYVSHVLFH</sequence>
<dbReference type="RefSeq" id="WP_122908595.1">
    <property type="nucleotide sequence ID" value="NZ_CBCSBE010000005.1"/>
</dbReference>